<feature type="domain" description="Peptidase S9 prolyl oligopeptidase catalytic" evidence="3">
    <location>
        <begin position="455"/>
        <end position="657"/>
    </location>
</feature>
<keyword evidence="1" id="KW-0732">Signal</keyword>
<accession>A0A1Q5Q5D8</accession>
<proteinExistence type="predicted"/>
<dbReference type="PANTHER" id="PTHR42776">
    <property type="entry name" value="SERINE PEPTIDASE S9 FAMILY MEMBER"/>
    <property type="match status" value="1"/>
</dbReference>
<keyword evidence="5" id="KW-1185">Reference proteome</keyword>
<sequence length="669" mass="73127">MFHDLKDFVAAARVTGLVARRADDLADARAIAAVAALNSKGDAYTTRLVEVDPDGGEPLTLTRSKKGEALVGIGERGELYFSSQRADEDAEDELDQALWMLPPRGEARVVLRRPGGVDSVTVAGGKLFITASTLRRATDEESNREVAKERKESGISAILHEDFPVRYWDHDLGPAYPRLYIADLPAFDGTDQLELTELAQPDGKLADVSVAEDGSQLLLTVTQPVTGTDSRASVYRLVPGEEPTELAIAPAVSGQDSDELLNIEAGTISPDNSRAVLFVSTGNRDGKPLASWAEIVDLETGERRRLAPSFDDWPGSIEWLDEEALIMQADRLGRISLYLVDLAADGDDTVTLLTDDDAAYSNVQVLDATTVLATRSSVIRPAAPVRIDVATGEVTDLAELVPGVEPVGTLTEVTATAEDGTDLRAWLALPEDIPAEGAPLLVFAHGGPWGSWNDWTWRWNPAPFQARGYAVLMPDPAISTGYGQKMIDRGNDELGGTPYTDILALTDATIARDDIDGTRTALAGGSYGGYMANWMAGHTGDRFRCIVTHASLWDVDMMGRTTDNAIWHEWMSESQSEKYSPHRFVGEIVTPMLVIHGDKDYRVPISQGHALWHALLRDSKAKGHKFLYYPDENHWILKPQNSRIWYETVLAFCDHHVLGKDFEAPKELG</sequence>
<dbReference type="GO" id="GO:0006508">
    <property type="term" value="P:proteolysis"/>
    <property type="evidence" value="ECO:0007669"/>
    <property type="project" value="InterPro"/>
</dbReference>
<dbReference type="Proteomes" id="UP000185628">
    <property type="component" value="Unassembled WGS sequence"/>
</dbReference>
<dbReference type="GO" id="GO:0004252">
    <property type="term" value="F:serine-type endopeptidase activity"/>
    <property type="evidence" value="ECO:0007669"/>
    <property type="project" value="TreeGrafter"/>
</dbReference>
<gene>
    <name evidence="4" type="ORF">BSZ39_01170</name>
</gene>
<evidence type="ECO:0000256" key="2">
    <source>
        <dbReference type="ARBA" id="ARBA00022801"/>
    </source>
</evidence>
<organism evidence="4 5">
    <name type="scientific">Bowdeniella nasicola</name>
    <dbReference type="NCBI Taxonomy" id="208480"/>
    <lineage>
        <taxon>Bacteria</taxon>
        <taxon>Bacillati</taxon>
        <taxon>Actinomycetota</taxon>
        <taxon>Actinomycetes</taxon>
        <taxon>Actinomycetales</taxon>
        <taxon>Actinomycetaceae</taxon>
        <taxon>Bowdeniella</taxon>
    </lineage>
</organism>
<dbReference type="EMBL" id="MQVR01000003">
    <property type="protein sequence ID" value="OKL55034.1"/>
    <property type="molecule type" value="Genomic_DNA"/>
</dbReference>
<evidence type="ECO:0000259" key="3">
    <source>
        <dbReference type="Pfam" id="PF00326"/>
    </source>
</evidence>
<reference evidence="5" key="1">
    <citation type="submission" date="2016-12" db="EMBL/GenBank/DDBJ databases">
        <authorList>
            <person name="Meng X."/>
        </authorList>
    </citation>
    <scope>NUCLEOTIDE SEQUENCE [LARGE SCALE GENOMIC DNA]</scope>
    <source>
        <strain evidence="5">DSM 19116</strain>
    </source>
</reference>
<evidence type="ECO:0000313" key="4">
    <source>
        <dbReference type="EMBL" id="OKL55034.1"/>
    </source>
</evidence>
<dbReference type="AlphaFoldDB" id="A0A1Q5Q5D8"/>
<dbReference type="Pfam" id="PF00326">
    <property type="entry name" value="Peptidase_S9"/>
    <property type="match status" value="1"/>
</dbReference>
<dbReference type="PANTHER" id="PTHR42776:SF13">
    <property type="entry name" value="DIPEPTIDYL-PEPTIDASE 5"/>
    <property type="match status" value="1"/>
</dbReference>
<comment type="caution">
    <text evidence="4">The sequence shown here is derived from an EMBL/GenBank/DDBJ whole genome shotgun (WGS) entry which is preliminary data.</text>
</comment>
<dbReference type="InterPro" id="IPR029058">
    <property type="entry name" value="AB_hydrolase_fold"/>
</dbReference>
<evidence type="ECO:0000313" key="5">
    <source>
        <dbReference type="Proteomes" id="UP000185628"/>
    </source>
</evidence>
<name>A0A1Q5Q5D8_9ACTO</name>
<dbReference type="InterPro" id="IPR001375">
    <property type="entry name" value="Peptidase_S9_cat"/>
</dbReference>
<evidence type="ECO:0000256" key="1">
    <source>
        <dbReference type="ARBA" id="ARBA00022729"/>
    </source>
</evidence>
<protein>
    <recommendedName>
        <fullName evidence="3">Peptidase S9 prolyl oligopeptidase catalytic domain-containing protein</fullName>
    </recommendedName>
</protein>
<dbReference type="Gene3D" id="3.40.50.1820">
    <property type="entry name" value="alpha/beta hydrolase"/>
    <property type="match status" value="1"/>
</dbReference>
<keyword evidence="2" id="KW-0378">Hydrolase</keyword>
<dbReference type="SUPFAM" id="SSF82171">
    <property type="entry name" value="DPP6 N-terminal domain-like"/>
    <property type="match status" value="1"/>
</dbReference>
<dbReference type="SUPFAM" id="SSF53474">
    <property type="entry name" value="alpha/beta-Hydrolases"/>
    <property type="match status" value="1"/>
</dbReference>
<dbReference type="STRING" id="208480.SAMN02910418_02151"/>